<protein>
    <submittedName>
        <fullName evidence="3">LysM domain-containing protein</fullName>
    </submittedName>
</protein>
<keyword evidence="4" id="KW-1185">Reference proteome</keyword>
<dbReference type="PANTHER" id="PTHR33734:SF22">
    <property type="entry name" value="MEMBRANE-BOUND LYTIC MUREIN TRANSGLYCOSYLASE D"/>
    <property type="match status" value="1"/>
</dbReference>
<accession>A0A369A8B5</accession>
<evidence type="ECO:0000256" key="1">
    <source>
        <dbReference type="SAM" id="MobiDB-lite"/>
    </source>
</evidence>
<dbReference type="GO" id="GO:0008932">
    <property type="term" value="F:lytic endotransglycosylase activity"/>
    <property type="evidence" value="ECO:0007669"/>
    <property type="project" value="TreeGrafter"/>
</dbReference>
<dbReference type="EMBL" id="QPJS01000001">
    <property type="protein sequence ID" value="RCX05385.1"/>
    <property type="molecule type" value="Genomic_DNA"/>
</dbReference>
<feature type="domain" description="LysM" evidence="2">
    <location>
        <begin position="109"/>
        <end position="153"/>
    </location>
</feature>
<comment type="caution">
    <text evidence="3">The sequence shown here is derived from an EMBL/GenBank/DDBJ whole genome shotgun (WGS) entry which is preliminary data.</text>
</comment>
<gene>
    <name evidence="3" type="ORF">DES35_101670</name>
</gene>
<feature type="region of interest" description="Disordered" evidence="1">
    <location>
        <begin position="157"/>
        <end position="178"/>
    </location>
</feature>
<feature type="domain" description="LysM" evidence="2">
    <location>
        <begin position="178"/>
        <end position="221"/>
    </location>
</feature>
<sequence>MTSVQNHLPPLSGNKNLLHTMSISGFKNFFPFVLVFLCWNVARAQNEFKFHKVQPGETVYSICKTYGIGQEEFYRYNPETRHSLKAGDVVMVPAAPAENESPVDTLKFTIHIVKEGQTLYSISREYDVPIDLIESNNPEIQNQVLKVGMRLLIPKNPKRAPLPSDDGNKEANQQIPAGFHRVEPGESLYSVARLYKISVSELVTINHLNDSTLRAGQLIRIKPETPPQGFSRVKPQLNEDKKDTIRYTMHRVENGETLTSLSKKYNISASDLLRFNPELNQMNLKAGMLLLIPVYYPPSRPITDSSFDTVDSKEVLEISTLEAVNYFGMLGKRKLRVLLIIPANPENASNELRPSEIVSMDYYLGVRTALELLQNEGFQITLKVTEAPENYSLLGQITFDIPNVDLVIGPFIPQQIKELNHQINGQSQLPIVLPFGQPSFVAPGNILLQETEEQEARALAHALQSSYPESTVYLIYSEKDQKANQLNDALKKYLIGRKIKEIRLGNGLQGLSQITDSPEPKVVSFFIDDNFLSSQFIDRIRKSGNSSTVLLLNRRILDNPLIEPRYLNHVNFLVAMPRYIHFEHPLVQAAAESISNQHKLEPNDITLHAFQSTYDLIKTLTDNRHKPEFLDLRSTRKHGVFQNAQVVVLTNRNYKLVPIQIQK</sequence>
<evidence type="ECO:0000313" key="3">
    <source>
        <dbReference type="EMBL" id="RCX05385.1"/>
    </source>
</evidence>
<dbReference type="AlphaFoldDB" id="A0A369A8B5"/>
<feature type="domain" description="LysM" evidence="2">
    <location>
        <begin position="49"/>
        <end position="92"/>
    </location>
</feature>
<feature type="domain" description="LysM" evidence="2">
    <location>
        <begin position="248"/>
        <end position="292"/>
    </location>
</feature>
<dbReference type="Pfam" id="PF01476">
    <property type="entry name" value="LysM"/>
    <property type="match status" value="4"/>
</dbReference>
<dbReference type="PANTHER" id="PTHR33734">
    <property type="entry name" value="LYSM DOMAIN-CONTAINING GPI-ANCHORED PROTEIN 2"/>
    <property type="match status" value="1"/>
</dbReference>
<dbReference type="CDD" id="cd00118">
    <property type="entry name" value="LysM"/>
    <property type="match status" value="3"/>
</dbReference>
<evidence type="ECO:0000259" key="2">
    <source>
        <dbReference type="PROSITE" id="PS51782"/>
    </source>
</evidence>
<proteinExistence type="predicted"/>
<dbReference type="InterPro" id="IPR018392">
    <property type="entry name" value="LysM"/>
</dbReference>
<reference evidence="3 4" key="1">
    <citation type="submission" date="2018-07" db="EMBL/GenBank/DDBJ databases">
        <title>Genomic Encyclopedia of Type Strains, Phase IV (KMG-IV): sequencing the most valuable type-strain genomes for metagenomic binning, comparative biology and taxonomic classification.</title>
        <authorList>
            <person name="Goeker M."/>
        </authorList>
    </citation>
    <scope>NUCLEOTIDE SEQUENCE [LARGE SCALE GENOMIC DNA]</scope>
    <source>
        <strain evidence="3 4">DSM 21410</strain>
    </source>
</reference>
<dbReference type="SMART" id="SM00257">
    <property type="entry name" value="LysM"/>
    <property type="match status" value="4"/>
</dbReference>
<dbReference type="RefSeq" id="WP_114365760.1">
    <property type="nucleotide sequence ID" value="NZ_BHZF01000001.1"/>
</dbReference>
<dbReference type="Proteomes" id="UP000253517">
    <property type="component" value="Unassembled WGS sequence"/>
</dbReference>
<dbReference type="SUPFAM" id="SSF54106">
    <property type="entry name" value="LysM domain"/>
    <property type="match status" value="4"/>
</dbReference>
<name>A0A369A8B5_9FLAO</name>
<dbReference type="Gene3D" id="3.10.350.10">
    <property type="entry name" value="LysM domain"/>
    <property type="match status" value="4"/>
</dbReference>
<organism evidence="3 4">
    <name type="scientific">Schleiferia thermophila</name>
    <dbReference type="NCBI Taxonomy" id="884107"/>
    <lineage>
        <taxon>Bacteria</taxon>
        <taxon>Pseudomonadati</taxon>
        <taxon>Bacteroidota</taxon>
        <taxon>Flavobacteriia</taxon>
        <taxon>Flavobacteriales</taxon>
        <taxon>Schleiferiaceae</taxon>
        <taxon>Schleiferia</taxon>
    </lineage>
</organism>
<dbReference type="InterPro" id="IPR036779">
    <property type="entry name" value="LysM_dom_sf"/>
</dbReference>
<dbReference type="PROSITE" id="PS51782">
    <property type="entry name" value="LYSM"/>
    <property type="match status" value="4"/>
</dbReference>
<evidence type="ECO:0000313" key="4">
    <source>
        <dbReference type="Proteomes" id="UP000253517"/>
    </source>
</evidence>